<comment type="caution">
    <text evidence="1">The sequence shown here is derived from an EMBL/GenBank/DDBJ whole genome shotgun (WGS) entry which is preliminary data.</text>
</comment>
<dbReference type="EMBL" id="CM029040">
    <property type="protein sequence ID" value="KAG2633135.1"/>
    <property type="molecule type" value="Genomic_DNA"/>
</dbReference>
<keyword evidence="2" id="KW-1185">Reference proteome</keyword>
<evidence type="ECO:0000313" key="1">
    <source>
        <dbReference type="EMBL" id="KAG2633135.1"/>
    </source>
</evidence>
<organism evidence="1 2">
    <name type="scientific">Panicum virgatum</name>
    <name type="common">Blackwell switchgrass</name>
    <dbReference type="NCBI Taxonomy" id="38727"/>
    <lineage>
        <taxon>Eukaryota</taxon>
        <taxon>Viridiplantae</taxon>
        <taxon>Streptophyta</taxon>
        <taxon>Embryophyta</taxon>
        <taxon>Tracheophyta</taxon>
        <taxon>Spermatophyta</taxon>
        <taxon>Magnoliopsida</taxon>
        <taxon>Liliopsida</taxon>
        <taxon>Poales</taxon>
        <taxon>Poaceae</taxon>
        <taxon>PACMAD clade</taxon>
        <taxon>Panicoideae</taxon>
        <taxon>Panicodae</taxon>
        <taxon>Paniceae</taxon>
        <taxon>Panicinae</taxon>
        <taxon>Panicum</taxon>
        <taxon>Panicum sect. Hiantes</taxon>
    </lineage>
</organism>
<evidence type="ECO:0008006" key="3">
    <source>
        <dbReference type="Google" id="ProtNLM"/>
    </source>
</evidence>
<sequence>MLEALMCTQSWFRHNLKGQDDGKIDTFWSCLEDIEEEMKDEPCISSIDSD</sequence>
<accession>A0A8T0VF94</accession>
<protein>
    <recommendedName>
        <fullName evidence="3">HAT C-terminal dimerisation domain-containing protein</fullName>
    </recommendedName>
</protein>
<name>A0A8T0VF94_PANVG</name>
<proteinExistence type="predicted"/>
<dbReference type="Proteomes" id="UP000823388">
    <property type="component" value="Chromosome 2N"/>
</dbReference>
<evidence type="ECO:0000313" key="2">
    <source>
        <dbReference type="Proteomes" id="UP000823388"/>
    </source>
</evidence>
<gene>
    <name evidence="1" type="ORF">PVAP13_2NG278003</name>
</gene>
<reference evidence="1" key="1">
    <citation type="submission" date="2020-05" db="EMBL/GenBank/DDBJ databases">
        <title>WGS assembly of Panicum virgatum.</title>
        <authorList>
            <person name="Lovell J.T."/>
            <person name="Jenkins J."/>
            <person name="Shu S."/>
            <person name="Juenger T.E."/>
            <person name="Schmutz J."/>
        </authorList>
    </citation>
    <scope>NUCLEOTIDE SEQUENCE</scope>
    <source>
        <strain evidence="1">AP13</strain>
    </source>
</reference>
<dbReference type="AlphaFoldDB" id="A0A8T0VF94"/>